<evidence type="ECO:0000313" key="3">
    <source>
        <dbReference type="Proteomes" id="UP000401717"/>
    </source>
</evidence>
<name>A0A564G5M9_9HYPH</name>
<reference evidence="2 3" key="1">
    <citation type="submission" date="2019-06" db="EMBL/GenBank/DDBJ databases">
        <authorList>
            <person name="Rodrigo-Torres L."/>
            <person name="Arahal R. D."/>
            <person name="Lucena T."/>
        </authorList>
    </citation>
    <scope>NUCLEOTIDE SEQUENCE [LARGE SCALE GENOMIC DNA]</scope>
    <source>
        <strain evidence="2 3">SW08-7</strain>
    </source>
</reference>
<evidence type="ECO:0000313" key="2">
    <source>
        <dbReference type="EMBL" id="VUF14861.1"/>
    </source>
</evidence>
<reference evidence="1" key="2">
    <citation type="journal article" date="2021" name="Front. Microbiol.">
        <title>Comprehensive Comparative Genomics and Phenotyping of Methylobacterium Species.</title>
        <authorList>
            <person name="Alessa O."/>
            <person name="Ogura Y."/>
            <person name="Fujitani Y."/>
            <person name="Takami H."/>
            <person name="Hayashi T."/>
            <person name="Sahin N."/>
            <person name="Tani A."/>
        </authorList>
    </citation>
    <scope>NUCLEOTIDE SEQUENCE</scope>
    <source>
        <strain evidence="1">DSM 22415</strain>
    </source>
</reference>
<dbReference type="Proteomes" id="UP001055303">
    <property type="component" value="Unassembled WGS sequence"/>
</dbReference>
<sequence>MVLPLSPALSASRPMAEPNEVLKTLTGLGIVTAEGCQPARVRYRIVIERRAEALIAYGTLRGSHASLRPIWLEPDSQLRLRNGRRLDIAVTDLVGDMAEFESTGGISLL</sequence>
<dbReference type="EMBL" id="CABFVH010000041">
    <property type="protein sequence ID" value="VUF14861.1"/>
    <property type="molecule type" value="Genomic_DNA"/>
</dbReference>
<accession>A0A564G5M9</accession>
<reference evidence="1" key="3">
    <citation type="submission" date="2021-08" db="EMBL/GenBank/DDBJ databases">
        <authorList>
            <person name="Tani A."/>
            <person name="Ola A."/>
            <person name="Ogura Y."/>
            <person name="Katsura K."/>
            <person name="Hayashi T."/>
        </authorList>
    </citation>
    <scope>NUCLEOTIDE SEQUENCE</scope>
    <source>
        <strain evidence="1">DSM 22415</strain>
    </source>
</reference>
<dbReference type="AlphaFoldDB" id="A0A564G5M9"/>
<dbReference type="EMBL" id="BPQI01000077">
    <property type="protein sequence ID" value="GJD56894.1"/>
    <property type="molecule type" value="Genomic_DNA"/>
</dbReference>
<proteinExistence type="predicted"/>
<evidence type="ECO:0000313" key="1">
    <source>
        <dbReference type="EMBL" id="GJD56894.1"/>
    </source>
</evidence>
<protein>
    <submittedName>
        <fullName evidence="2">Uncharacterized protein</fullName>
    </submittedName>
</protein>
<evidence type="ECO:0000313" key="4">
    <source>
        <dbReference type="Proteomes" id="UP001055303"/>
    </source>
</evidence>
<keyword evidence="4" id="KW-1185">Reference proteome</keyword>
<gene>
    <name evidence="1" type="ORF">IFDJLNFL_2792</name>
    <name evidence="2" type="ORF">MTDSW087_04587</name>
</gene>
<organism evidence="2 3">
    <name type="scientific">Methylobacterium dankookense</name>
    <dbReference type="NCBI Taxonomy" id="560405"/>
    <lineage>
        <taxon>Bacteria</taxon>
        <taxon>Pseudomonadati</taxon>
        <taxon>Pseudomonadota</taxon>
        <taxon>Alphaproteobacteria</taxon>
        <taxon>Hyphomicrobiales</taxon>
        <taxon>Methylobacteriaceae</taxon>
        <taxon>Methylobacterium</taxon>
    </lineage>
</organism>
<dbReference type="Proteomes" id="UP000401717">
    <property type="component" value="Unassembled WGS sequence"/>
</dbReference>